<organism evidence="2 3">
    <name type="scientific">Xanthomonas codiaei</name>
    <dbReference type="NCBI Taxonomy" id="56463"/>
    <lineage>
        <taxon>Bacteria</taxon>
        <taxon>Pseudomonadati</taxon>
        <taxon>Pseudomonadota</taxon>
        <taxon>Gammaproteobacteria</taxon>
        <taxon>Lysobacterales</taxon>
        <taxon>Lysobacteraceae</taxon>
        <taxon>Xanthomonas</taxon>
    </lineage>
</organism>
<dbReference type="EMBL" id="MDEC01000040">
    <property type="protein sequence ID" value="PPU58351.1"/>
    <property type="molecule type" value="Genomic_DNA"/>
</dbReference>
<evidence type="ECO:0000313" key="3">
    <source>
        <dbReference type="Proteomes" id="UP000237872"/>
    </source>
</evidence>
<evidence type="ECO:0000313" key="2">
    <source>
        <dbReference type="EMBL" id="PPU58351.1"/>
    </source>
</evidence>
<keyword evidence="1" id="KW-0812">Transmembrane</keyword>
<dbReference type="AlphaFoldDB" id="A0A2S7CA08"/>
<keyword evidence="1" id="KW-0472">Membrane</keyword>
<dbReference type="Proteomes" id="UP000237872">
    <property type="component" value="Unassembled WGS sequence"/>
</dbReference>
<reference evidence="2 3" key="1">
    <citation type="submission" date="2016-08" db="EMBL/GenBank/DDBJ databases">
        <authorList>
            <person name="Seilhamer J.J."/>
        </authorList>
    </citation>
    <scope>NUCLEOTIDE SEQUENCE [LARGE SCALE GENOMIC DNA]</scope>
    <source>
        <strain evidence="2 3">CFBP4690</strain>
    </source>
</reference>
<feature type="transmembrane region" description="Helical" evidence="1">
    <location>
        <begin position="20"/>
        <end position="38"/>
    </location>
</feature>
<gene>
    <name evidence="2" type="ORF">XcodCFBP4690_20215</name>
</gene>
<comment type="caution">
    <text evidence="2">The sequence shown here is derived from an EMBL/GenBank/DDBJ whole genome shotgun (WGS) entry which is preliminary data.</text>
</comment>
<accession>A0A2S7CA08</accession>
<protein>
    <submittedName>
        <fullName evidence="2">Uncharacterized protein</fullName>
    </submittedName>
</protein>
<sequence>MERRLRTDAGGRHGSCLRDAVLTTTAAVAVMIVSVRAVRTQDAADSMRQVAQPLRLGQCRR</sequence>
<proteinExistence type="predicted"/>
<evidence type="ECO:0000256" key="1">
    <source>
        <dbReference type="SAM" id="Phobius"/>
    </source>
</evidence>
<keyword evidence="1" id="KW-1133">Transmembrane helix</keyword>
<name>A0A2S7CA08_9XANT</name>